<name>A0A0N8VL80_9ARCH</name>
<dbReference type="GeneID" id="84220995"/>
<dbReference type="Proteomes" id="UP000050301">
    <property type="component" value="Unassembled WGS sequence"/>
</dbReference>
<reference evidence="2 3" key="1">
    <citation type="submission" date="2015-09" db="EMBL/GenBank/DDBJ databases">
        <title>Heavy metals and arsenic resistance mechanisms in polyextremophilic archaea of the family Ferroplasmaceae.</title>
        <authorList>
            <person name="Bulaev A.G."/>
            <person name="Kanygina A.V."/>
        </authorList>
    </citation>
    <scope>NUCLEOTIDE SEQUENCE [LARGE SCALE GENOMIC DNA]</scope>
    <source>
        <strain evidence="2 3">BH2</strain>
    </source>
</reference>
<keyword evidence="1" id="KW-0472">Membrane</keyword>
<keyword evidence="1" id="KW-1133">Transmembrane helix</keyword>
<feature type="transmembrane region" description="Helical" evidence="1">
    <location>
        <begin position="18"/>
        <end position="35"/>
    </location>
</feature>
<proteinExistence type="predicted"/>
<dbReference type="RefSeq" id="WP_048101176.1">
    <property type="nucleotide sequence ID" value="NZ_LKBH01000095.1"/>
</dbReference>
<dbReference type="AlphaFoldDB" id="A0A0N8VL80"/>
<evidence type="ECO:0000256" key="1">
    <source>
        <dbReference type="SAM" id="Phobius"/>
    </source>
</evidence>
<protein>
    <submittedName>
        <fullName evidence="2">Uncharacterized protein</fullName>
    </submittedName>
</protein>
<dbReference type="InParanoid" id="A0A0N8VL80"/>
<accession>A0A0N8VL80</accession>
<gene>
    <name evidence="2" type="ORF">AOG55_05840</name>
</gene>
<evidence type="ECO:0000313" key="3">
    <source>
        <dbReference type="Proteomes" id="UP000050301"/>
    </source>
</evidence>
<keyword evidence="1" id="KW-0812">Transmembrane</keyword>
<feature type="transmembrane region" description="Helical" evidence="1">
    <location>
        <begin position="55"/>
        <end position="73"/>
    </location>
</feature>
<comment type="caution">
    <text evidence="2">The sequence shown here is derived from an EMBL/GenBank/DDBJ whole genome shotgun (WGS) entry which is preliminary data.</text>
</comment>
<organism evidence="2 3">
    <name type="scientific">Acidiplasma cupricumulans</name>
    <dbReference type="NCBI Taxonomy" id="312540"/>
    <lineage>
        <taxon>Archaea</taxon>
        <taxon>Methanobacteriati</taxon>
        <taxon>Thermoplasmatota</taxon>
        <taxon>Thermoplasmata</taxon>
        <taxon>Thermoplasmatales</taxon>
        <taxon>Ferroplasmaceae</taxon>
        <taxon>Acidiplasma</taxon>
    </lineage>
</organism>
<sequence length="77" mass="9082">MTESPMEWFKKMKKRSKYLMYTGIVFLIISIPTFLDYDMFPRINANDGPHQIGSWVSFFFTFVGFILLILAFGEEDL</sequence>
<keyword evidence="3" id="KW-1185">Reference proteome</keyword>
<evidence type="ECO:0000313" key="2">
    <source>
        <dbReference type="EMBL" id="KQB35780.1"/>
    </source>
</evidence>
<dbReference type="EMBL" id="LKBH01000095">
    <property type="protein sequence ID" value="KQB35780.1"/>
    <property type="molecule type" value="Genomic_DNA"/>
</dbReference>